<keyword evidence="3" id="KW-0560">Oxidoreductase</keyword>
<dbReference type="EMBL" id="LT629757">
    <property type="protein sequence ID" value="SDS05879.1"/>
    <property type="molecule type" value="Genomic_DNA"/>
</dbReference>
<keyword evidence="5" id="KW-1185">Reference proteome</keyword>
<protein>
    <submittedName>
        <fullName evidence="4">Precorrin-6A reductase</fullName>
    </submittedName>
</protein>
<name>A0A1H1P5K0_9ACTN</name>
<evidence type="ECO:0000256" key="2">
    <source>
        <dbReference type="ARBA" id="ARBA00022573"/>
    </source>
</evidence>
<dbReference type="PANTHER" id="PTHR36925">
    <property type="entry name" value="COBALT-PRECORRIN-6A REDUCTASE"/>
    <property type="match status" value="1"/>
</dbReference>
<dbReference type="UniPathway" id="UPA00148"/>
<keyword evidence="2" id="KW-0169">Cobalamin biosynthesis</keyword>
<dbReference type="Pfam" id="PF02571">
    <property type="entry name" value="CbiJ"/>
    <property type="match status" value="1"/>
</dbReference>
<dbReference type="AlphaFoldDB" id="A0A1H1P5K0"/>
<evidence type="ECO:0000256" key="3">
    <source>
        <dbReference type="ARBA" id="ARBA00023002"/>
    </source>
</evidence>
<dbReference type="NCBIfam" id="NF005968">
    <property type="entry name" value="PRK08057.1-2"/>
    <property type="match status" value="1"/>
</dbReference>
<sequence>MSPTSDGGVLLLGGTGEARALAAALVADDVPVVSSLAGRVARPRLPVGEVRVGGFGGAAGLAAHLRLTGPEVVVDATHPFAATISAHAAAACAEVGVPWLRLQRPGWATHPAAGSWTWVGSHDEAAREAARLGTRPFLTVGRQSLASFTGPLAPAAALVRVVDEPDYALPATWRLLRDRGPYDVAGETALMESHAVDVLVTKDSGGALTRPKLDAAARLGVPVVVVRRPEAPAGALTVATVQEAHAWVREERGVRA</sequence>
<dbReference type="PROSITE" id="PS51014">
    <property type="entry name" value="COBK_CBIJ"/>
    <property type="match status" value="1"/>
</dbReference>
<gene>
    <name evidence="4" type="ORF">SAMN04488570_1040</name>
</gene>
<dbReference type="InterPro" id="IPR003723">
    <property type="entry name" value="Precorrin-6x_reduct"/>
</dbReference>
<dbReference type="GO" id="GO:0016994">
    <property type="term" value="F:precorrin-6A reductase activity"/>
    <property type="evidence" value="ECO:0007669"/>
    <property type="project" value="InterPro"/>
</dbReference>
<evidence type="ECO:0000313" key="5">
    <source>
        <dbReference type="Proteomes" id="UP000198859"/>
    </source>
</evidence>
<dbReference type="NCBIfam" id="TIGR00715">
    <property type="entry name" value="precor6x_red"/>
    <property type="match status" value="1"/>
</dbReference>
<dbReference type="Proteomes" id="UP000198859">
    <property type="component" value="Chromosome I"/>
</dbReference>
<accession>A0A1H1P5K0</accession>
<reference evidence="5" key="1">
    <citation type="submission" date="2016-10" db="EMBL/GenBank/DDBJ databases">
        <authorList>
            <person name="Varghese N."/>
            <person name="Submissions S."/>
        </authorList>
    </citation>
    <scope>NUCLEOTIDE SEQUENCE [LARGE SCALE GENOMIC DNA]</scope>
    <source>
        <strain evidence="5">DSM 22127</strain>
    </source>
</reference>
<evidence type="ECO:0000313" key="4">
    <source>
        <dbReference type="EMBL" id="SDS05879.1"/>
    </source>
</evidence>
<dbReference type="GO" id="GO:0009236">
    <property type="term" value="P:cobalamin biosynthetic process"/>
    <property type="evidence" value="ECO:0007669"/>
    <property type="project" value="UniProtKB-UniPathway"/>
</dbReference>
<comment type="pathway">
    <text evidence="1">Cofactor biosynthesis; adenosylcobalamin biosynthesis.</text>
</comment>
<proteinExistence type="predicted"/>
<dbReference type="PANTHER" id="PTHR36925:SF1">
    <property type="entry name" value="COBALT-PRECORRIN-6A REDUCTASE"/>
    <property type="match status" value="1"/>
</dbReference>
<organism evidence="4 5">
    <name type="scientific">Nocardioides scoriae</name>
    <dbReference type="NCBI Taxonomy" id="642780"/>
    <lineage>
        <taxon>Bacteria</taxon>
        <taxon>Bacillati</taxon>
        <taxon>Actinomycetota</taxon>
        <taxon>Actinomycetes</taxon>
        <taxon>Propionibacteriales</taxon>
        <taxon>Nocardioidaceae</taxon>
        <taxon>Nocardioides</taxon>
    </lineage>
</organism>
<dbReference type="STRING" id="642780.SAMN04488570_1040"/>
<evidence type="ECO:0000256" key="1">
    <source>
        <dbReference type="ARBA" id="ARBA00004953"/>
    </source>
</evidence>
<dbReference type="RefSeq" id="WP_231917054.1">
    <property type="nucleotide sequence ID" value="NZ_LT629757.1"/>
</dbReference>